<evidence type="ECO:0000256" key="3">
    <source>
        <dbReference type="ARBA" id="ARBA00022553"/>
    </source>
</evidence>
<dbReference type="SMART" id="SM00387">
    <property type="entry name" value="HATPase_c"/>
    <property type="match status" value="1"/>
</dbReference>
<keyword evidence="7" id="KW-0808">Transferase</keyword>
<keyword evidence="7" id="KW-0418">Kinase</keyword>
<dbReference type="SUPFAM" id="SSF55874">
    <property type="entry name" value="ATPase domain of HSP90 chaperone/DNA topoisomerase II/histidine kinase"/>
    <property type="match status" value="1"/>
</dbReference>
<comment type="caution">
    <text evidence="7">The sequence shown here is derived from an EMBL/GenBank/DDBJ whole genome shotgun (WGS) entry which is preliminary data.</text>
</comment>
<evidence type="ECO:0000256" key="1">
    <source>
        <dbReference type="ARBA" id="ARBA00000085"/>
    </source>
</evidence>
<name>A0A1E3XCR7_9BACT</name>
<sequence>MSTNPRILAIFREDENMRAAAELLGNKGYDVFSETSVFQAIAMVTKKKMDVIILDIDDLELKEMEFLDVARKINSNLFILISFSYANREKAIKSLERGADCYILKPFYINELLAIIRKFSNRIDHNGSLLKESSKNHLSIEHLALRVAHEINNPLTTISGQLQLRLSEIKSNDPNYHIYLTLEEETQRIAEAVKNIVTYAQLRTPNKTLVNLNEVLKDVICSFEDTGQEKEIQVVETFDKDLPVIMADKEQITLVCKNIIGNSRKAINKKGVLKIVTEKGNSNNVNVIFYDSGKGISSGVIDRIFDPFFVVNEEERGMGLGLCVSNNIIKRHGGDLTVKSQKEKGTVFQFTLPIETT</sequence>
<dbReference type="Proteomes" id="UP000094056">
    <property type="component" value="Unassembled WGS sequence"/>
</dbReference>
<dbReference type="InterPro" id="IPR004358">
    <property type="entry name" value="Sig_transdc_His_kin-like_C"/>
</dbReference>
<evidence type="ECO:0000256" key="4">
    <source>
        <dbReference type="PROSITE-ProRule" id="PRU00169"/>
    </source>
</evidence>
<proteinExistence type="predicted"/>
<dbReference type="InterPro" id="IPR003661">
    <property type="entry name" value="HisK_dim/P_dom"/>
</dbReference>
<evidence type="ECO:0000256" key="2">
    <source>
        <dbReference type="ARBA" id="ARBA00012438"/>
    </source>
</evidence>
<dbReference type="PRINTS" id="PR00344">
    <property type="entry name" value="BCTRLSENSOR"/>
</dbReference>
<evidence type="ECO:0000313" key="8">
    <source>
        <dbReference type="Proteomes" id="UP000094056"/>
    </source>
</evidence>
<dbReference type="InterPro" id="IPR036097">
    <property type="entry name" value="HisK_dim/P_sf"/>
</dbReference>
<dbReference type="SMART" id="SM00448">
    <property type="entry name" value="REC"/>
    <property type="match status" value="1"/>
</dbReference>
<dbReference type="CDD" id="cd00156">
    <property type="entry name" value="REC"/>
    <property type="match status" value="1"/>
</dbReference>
<organism evidence="7 8">
    <name type="scientific">Candidatus Scalindua rubra</name>
    <dbReference type="NCBI Taxonomy" id="1872076"/>
    <lineage>
        <taxon>Bacteria</taxon>
        <taxon>Pseudomonadati</taxon>
        <taxon>Planctomycetota</taxon>
        <taxon>Candidatus Brocadiia</taxon>
        <taxon>Candidatus Brocadiales</taxon>
        <taxon>Candidatus Scalinduaceae</taxon>
        <taxon>Candidatus Scalindua</taxon>
    </lineage>
</organism>
<evidence type="ECO:0000313" key="7">
    <source>
        <dbReference type="EMBL" id="ODS33422.1"/>
    </source>
</evidence>
<dbReference type="PROSITE" id="PS50109">
    <property type="entry name" value="HIS_KIN"/>
    <property type="match status" value="1"/>
</dbReference>
<feature type="domain" description="Response regulatory" evidence="6">
    <location>
        <begin position="6"/>
        <end position="120"/>
    </location>
</feature>
<dbReference type="CDD" id="cd00082">
    <property type="entry name" value="HisKA"/>
    <property type="match status" value="1"/>
</dbReference>
<comment type="catalytic activity">
    <reaction evidence="1">
        <text>ATP + protein L-histidine = ADP + protein N-phospho-L-histidine.</text>
        <dbReference type="EC" id="2.7.13.3"/>
    </reaction>
</comment>
<keyword evidence="3 4" id="KW-0597">Phosphoprotein</keyword>
<dbReference type="Gene3D" id="3.30.565.10">
    <property type="entry name" value="Histidine kinase-like ATPase, C-terminal domain"/>
    <property type="match status" value="1"/>
</dbReference>
<dbReference type="InterPro" id="IPR011006">
    <property type="entry name" value="CheY-like_superfamily"/>
</dbReference>
<dbReference type="InterPro" id="IPR036890">
    <property type="entry name" value="HATPase_C_sf"/>
</dbReference>
<dbReference type="PANTHER" id="PTHR43547:SF2">
    <property type="entry name" value="HYBRID SIGNAL TRANSDUCTION HISTIDINE KINASE C"/>
    <property type="match status" value="1"/>
</dbReference>
<dbReference type="InterPro" id="IPR005467">
    <property type="entry name" value="His_kinase_dom"/>
</dbReference>
<dbReference type="EC" id="2.7.13.3" evidence="2"/>
<dbReference type="GO" id="GO:0000155">
    <property type="term" value="F:phosphorelay sensor kinase activity"/>
    <property type="evidence" value="ECO:0007669"/>
    <property type="project" value="InterPro"/>
</dbReference>
<evidence type="ECO:0000259" key="5">
    <source>
        <dbReference type="PROSITE" id="PS50109"/>
    </source>
</evidence>
<dbReference type="Pfam" id="PF02518">
    <property type="entry name" value="HATPase_c"/>
    <property type="match status" value="1"/>
</dbReference>
<dbReference type="Pfam" id="PF00072">
    <property type="entry name" value="Response_reg"/>
    <property type="match status" value="1"/>
</dbReference>
<dbReference type="Gene3D" id="3.40.50.2300">
    <property type="match status" value="1"/>
</dbReference>
<feature type="modified residue" description="4-aspartylphosphate" evidence="4">
    <location>
        <position position="55"/>
    </location>
</feature>
<evidence type="ECO:0000259" key="6">
    <source>
        <dbReference type="PROSITE" id="PS50110"/>
    </source>
</evidence>
<dbReference type="SUPFAM" id="SSF52172">
    <property type="entry name" value="CheY-like"/>
    <property type="match status" value="1"/>
</dbReference>
<dbReference type="SMART" id="SM00388">
    <property type="entry name" value="HisKA"/>
    <property type="match status" value="1"/>
</dbReference>
<gene>
    <name evidence="7" type="ORF">SCARUB_01459</name>
</gene>
<accession>A0A1E3XCR7</accession>
<dbReference type="EMBL" id="MAYW01000029">
    <property type="protein sequence ID" value="ODS33422.1"/>
    <property type="molecule type" value="Genomic_DNA"/>
</dbReference>
<dbReference type="SUPFAM" id="SSF47384">
    <property type="entry name" value="Homodimeric domain of signal transducing histidine kinase"/>
    <property type="match status" value="1"/>
</dbReference>
<dbReference type="InterPro" id="IPR003594">
    <property type="entry name" value="HATPase_dom"/>
</dbReference>
<dbReference type="AlphaFoldDB" id="A0A1E3XCR7"/>
<dbReference type="Gene3D" id="1.10.287.130">
    <property type="match status" value="1"/>
</dbReference>
<feature type="domain" description="Histidine kinase" evidence="5">
    <location>
        <begin position="146"/>
        <end position="356"/>
    </location>
</feature>
<dbReference type="PROSITE" id="PS50110">
    <property type="entry name" value="RESPONSE_REGULATORY"/>
    <property type="match status" value="1"/>
</dbReference>
<reference evidence="7 8" key="1">
    <citation type="submission" date="2016-07" db="EMBL/GenBank/DDBJ databases">
        <title>Draft genome of Scalindua rubra, obtained from a brine-seawater interface in the Red Sea, sheds light on salt adaptation in anammox bacteria.</title>
        <authorList>
            <person name="Speth D.R."/>
            <person name="Lagkouvardos I."/>
            <person name="Wang Y."/>
            <person name="Qian P.-Y."/>
            <person name="Dutilh B.E."/>
            <person name="Jetten M.S."/>
        </authorList>
    </citation>
    <scope>NUCLEOTIDE SEQUENCE [LARGE SCALE GENOMIC DNA]</scope>
    <source>
        <strain evidence="7">BSI-1</strain>
    </source>
</reference>
<dbReference type="PANTHER" id="PTHR43547">
    <property type="entry name" value="TWO-COMPONENT HISTIDINE KINASE"/>
    <property type="match status" value="1"/>
</dbReference>
<dbReference type="Pfam" id="PF00512">
    <property type="entry name" value="HisKA"/>
    <property type="match status" value="1"/>
</dbReference>
<dbReference type="InterPro" id="IPR001789">
    <property type="entry name" value="Sig_transdc_resp-reg_receiver"/>
</dbReference>
<protein>
    <recommendedName>
        <fullName evidence="2">histidine kinase</fullName>
        <ecNumber evidence="2">2.7.13.3</ecNumber>
    </recommendedName>
</protein>